<dbReference type="InterPro" id="IPR036236">
    <property type="entry name" value="Znf_C2H2_sf"/>
</dbReference>
<protein>
    <submittedName>
        <fullName evidence="6">Krueppel-like factor 15</fullName>
    </submittedName>
</protein>
<dbReference type="PROSITE" id="PS00028">
    <property type="entry name" value="ZINC_FINGER_C2H2_1"/>
    <property type="match status" value="3"/>
</dbReference>
<keyword evidence="7" id="KW-1185">Reference proteome</keyword>
<keyword evidence="1" id="KW-0479">Metal-binding</keyword>
<evidence type="ECO:0000313" key="7">
    <source>
        <dbReference type="Proteomes" id="UP000825002"/>
    </source>
</evidence>
<accession>A0ABQ7SD72</accession>
<organism evidence="6 7">
    <name type="scientific">Fragariocoptes setiger</name>
    <dbReference type="NCBI Taxonomy" id="1670756"/>
    <lineage>
        <taxon>Eukaryota</taxon>
        <taxon>Metazoa</taxon>
        <taxon>Ecdysozoa</taxon>
        <taxon>Arthropoda</taxon>
        <taxon>Chelicerata</taxon>
        <taxon>Arachnida</taxon>
        <taxon>Acari</taxon>
        <taxon>Acariformes</taxon>
        <taxon>Trombidiformes</taxon>
        <taxon>Prostigmata</taxon>
        <taxon>Eupodina</taxon>
        <taxon>Eriophyoidea</taxon>
        <taxon>Phytoptidae</taxon>
        <taxon>Fragariocoptes</taxon>
    </lineage>
</organism>
<dbReference type="Pfam" id="PF00096">
    <property type="entry name" value="zf-C2H2"/>
    <property type="match status" value="3"/>
</dbReference>
<evidence type="ECO:0000256" key="2">
    <source>
        <dbReference type="ARBA" id="ARBA00022771"/>
    </source>
</evidence>
<evidence type="ECO:0000256" key="4">
    <source>
        <dbReference type="PROSITE-ProRule" id="PRU00042"/>
    </source>
</evidence>
<evidence type="ECO:0000256" key="1">
    <source>
        <dbReference type="ARBA" id="ARBA00022723"/>
    </source>
</evidence>
<dbReference type="PANTHER" id="PTHR23235">
    <property type="entry name" value="KRUEPPEL-LIKE TRANSCRIPTION FACTOR"/>
    <property type="match status" value="1"/>
</dbReference>
<dbReference type="EMBL" id="JAIFTH010000011">
    <property type="protein sequence ID" value="KAG9511317.1"/>
    <property type="molecule type" value="Genomic_DNA"/>
</dbReference>
<reference evidence="6 7" key="1">
    <citation type="submission" date="2020-10" db="EMBL/GenBank/DDBJ databases">
        <authorList>
            <person name="Klimov P.B."/>
            <person name="Dyachkov S.M."/>
            <person name="Chetverikov P.E."/>
        </authorList>
    </citation>
    <scope>NUCLEOTIDE SEQUENCE [LARGE SCALE GENOMIC DNA]</scope>
    <source>
        <strain evidence="6">BMOC 18-1129-001#AD2665</strain>
        <tissue evidence="6">Entire mites</tissue>
    </source>
</reference>
<dbReference type="Gene3D" id="3.30.160.60">
    <property type="entry name" value="Classic Zinc Finger"/>
    <property type="match status" value="3"/>
</dbReference>
<dbReference type="PROSITE" id="PS50157">
    <property type="entry name" value="ZINC_FINGER_C2H2_2"/>
    <property type="match status" value="3"/>
</dbReference>
<keyword evidence="2 4" id="KW-0863">Zinc-finger</keyword>
<feature type="domain" description="C2H2-type" evidence="5">
    <location>
        <begin position="253"/>
        <end position="282"/>
    </location>
</feature>
<keyword evidence="3" id="KW-0862">Zinc</keyword>
<evidence type="ECO:0000256" key="3">
    <source>
        <dbReference type="ARBA" id="ARBA00022833"/>
    </source>
</evidence>
<feature type="domain" description="C2H2-type" evidence="5">
    <location>
        <begin position="223"/>
        <end position="252"/>
    </location>
</feature>
<proteinExistence type="predicted"/>
<sequence length="382" mass="43448">MSTDDLLFPGPVSIADLLLSPSQSPSPPYWPSLDHVFDVGLLPTTSLVEQPQPHNQNEQPQQLCMMIPSNYDSISTHISETDKIHHSLACTYDECRANFESQGDCNLLDVCISQSQQINNELSPESLCPRLTSPVIIKQEPISDCEEEILMNSYHINSSSVINSCSLPGVNAQQADTIPVSNISDPCDLITSHTSIDNLVCATNSEYDDSAPSSVSVVEKVQFACTYDGCHKIYSKSSHLKAHLRRHTGEKPFVCTWPECEWRFSRSDELSRHRRSHLGIKPYTCVICCKSFSRSDHLTKHLRVHRKAYPDIEFCMPEKRKAGRKPKHVQQQLQMQLQMQLHVQQQYQQQQQQQQNQQQRQLPQLQQDFLTTGPMTQSHVEH</sequence>
<dbReference type="SUPFAM" id="SSF57667">
    <property type="entry name" value="beta-beta-alpha zinc fingers"/>
    <property type="match status" value="2"/>
</dbReference>
<feature type="domain" description="C2H2-type" evidence="5">
    <location>
        <begin position="283"/>
        <end position="310"/>
    </location>
</feature>
<evidence type="ECO:0000259" key="5">
    <source>
        <dbReference type="PROSITE" id="PS50157"/>
    </source>
</evidence>
<name>A0ABQ7SD72_9ACAR</name>
<dbReference type="SMART" id="SM00355">
    <property type="entry name" value="ZnF_C2H2"/>
    <property type="match status" value="3"/>
</dbReference>
<gene>
    <name evidence="6" type="primary">Klf15</name>
    <name evidence="6" type="ORF">GZH46_00109</name>
</gene>
<dbReference type="PANTHER" id="PTHR23235:SF120">
    <property type="entry name" value="KRUPPEL-LIKE FACTOR 15"/>
    <property type="match status" value="1"/>
</dbReference>
<dbReference type="Proteomes" id="UP000825002">
    <property type="component" value="Unassembled WGS sequence"/>
</dbReference>
<evidence type="ECO:0000313" key="6">
    <source>
        <dbReference type="EMBL" id="KAG9511317.1"/>
    </source>
</evidence>
<comment type="caution">
    <text evidence="6">The sequence shown here is derived from an EMBL/GenBank/DDBJ whole genome shotgun (WGS) entry which is preliminary data.</text>
</comment>
<dbReference type="InterPro" id="IPR013087">
    <property type="entry name" value="Znf_C2H2_type"/>
</dbReference>